<sequence length="301" mass="31397">MKKALVFVLVAVVVMSLLVGCGTQAPQEEGTEKIGLVVSTLNNPFFVTLRDGAQAKADELGYELIVLDSQNDAARELANVEDLVQRGVKVILINPTDSDAVGNAIMVANDANIPIITLDRGANEGEVVSHIASDNVGGGKIAGEYIVEQIGGTGKVVELEGIPGTSAARDRGKGFNDAVGEANDIEVVARQAADFDRTKGLNVMENIIQAQEEIAAVFAHNDEMALGAIEALGAAGRDNVIVVGFDATDDAVNAVNEGKMAATVAQQPDRIGALGIESAAKVMTGERIEANIPVELRLVTK</sequence>
<evidence type="ECO:0000259" key="5">
    <source>
        <dbReference type="Pfam" id="PF13407"/>
    </source>
</evidence>
<dbReference type="AlphaFoldDB" id="A0A1G9GTK2"/>
<dbReference type="OrthoDB" id="9769193at2"/>
<evidence type="ECO:0000313" key="6">
    <source>
        <dbReference type="EMBL" id="SDL03997.1"/>
    </source>
</evidence>
<feature type="signal peptide" evidence="4">
    <location>
        <begin position="1"/>
        <end position="25"/>
    </location>
</feature>
<dbReference type="RefSeq" id="WP_090554016.1">
    <property type="nucleotide sequence ID" value="NZ_FNFP01000007.1"/>
</dbReference>
<evidence type="ECO:0000256" key="2">
    <source>
        <dbReference type="ARBA" id="ARBA00007639"/>
    </source>
</evidence>
<feature type="chain" id="PRO_5038685365" evidence="4">
    <location>
        <begin position="26"/>
        <end position="301"/>
    </location>
</feature>
<dbReference type="PANTHER" id="PTHR46847:SF1">
    <property type="entry name" value="D-ALLOSE-BINDING PERIPLASMIC PROTEIN-RELATED"/>
    <property type="match status" value="1"/>
</dbReference>
<organism evidence="6 7">
    <name type="scientific">Natronincola ferrireducens</name>
    <dbReference type="NCBI Taxonomy" id="393762"/>
    <lineage>
        <taxon>Bacteria</taxon>
        <taxon>Bacillati</taxon>
        <taxon>Bacillota</taxon>
        <taxon>Clostridia</taxon>
        <taxon>Peptostreptococcales</taxon>
        <taxon>Natronincolaceae</taxon>
        <taxon>Natronincola</taxon>
    </lineage>
</organism>
<dbReference type="CDD" id="cd06323">
    <property type="entry name" value="PBP1_ribose_binding"/>
    <property type="match status" value="1"/>
</dbReference>
<dbReference type="FunFam" id="3.40.50.2300:FF:000054">
    <property type="entry name" value="RbsB (Ribose ABC transporter)"/>
    <property type="match status" value="1"/>
</dbReference>
<name>A0A1G9GTK2_9FIRM</name>
<comment type="subcellular location">
    <subcellularLocation>
        <location evidence="1">Cell envelope</location>
    </subcellularLocation>
</comment>
<keyword evidence="3 4" id="KW-0732">Signal</keyword>
<evidence type="ECO:0000256" key="3">
    <source>
        <dbReference type="ARBA" id="ARBA00022729"/>
    </source>
</evidence>
<dbReference type="InterPro" id="IPR025997">
    <property type="entry name" value="SBP_2_dom"/>
</dbReference>
<dbReference type="EMBL" id="FNFP01000007">
    <property type="protein sequence ID" value="SDL03997.1"/>
    <property type="molecule type" value="Genomic_DNA"/>
</dbReference>
<dbReference type="PROSITE" id="PS51257">
    <property type="entry name" value="PROKAR_LIPOPROTEIN"/>
    <property type="match status" value="1"/>
</dbReference>
<dbReference type="Proteomes" id="UP000198718">
    <property type="component" value="Unassembled WGS sequence"/>
</dbReference>
<dbReference type="Pfam" id="PF13407">
    <property type="entry name" value="Peripla_BP_4"/>
    <property type="match status" value="1"/>
</dbReference>
<reference evidence="6 7" key="1">
    <citation type="submission" date="2016-10" db="EMBL/GenBank/DDBJ databases">
        <authorList>
            <person name="de Groot N.N."/>
        </authorList>
    </citation>
    <scope>NUCLEOTIDE SEQUENCE [LARGE SCALE GENOMIC DNA]</scope>
    <source>
        <strain evidence="6 7">DSM 18346</strain>
    </source>
</reference>
<dbReference type="SUPFAM" id="SSF53822">
    <property type="entry name" value="Periplasmic binding protein-like I"/>
    <property type="match status" value="1"/>
</dbReference>
<evidence type="ECO:0000256" key="4">
    <source>
        <dbReference type="SAM" id="SignalP"/>
    </source>
</evidence>
<evidence type="ECO:0000313" key="7">
    <source>
        <dbReference type="Proteomes" id="UP000198718"/>
    </source>
</evidence>
<dbReference type="GO" id="GO:0030313">
    <property type="term" value="C:cell envelope"/>
    <property type="evidence" value="ECO:0007669"/>
    <property type="project" value="UniProtKB-SubCell"/>
</dbReference>
<proteinExistence type="inferred from homology"/>
<dbReference type="STRING" id="393762.SAMN05660472_02483"/>
<dbReference type="InterPro" id="IPR028082">
    <property type="entry name" value="Peripla_BP_I"/>
</dbReference>
<accession>A0A1G9GTK2</accession>
<evidence type="ECO:0000256" key="1">
    <source>
        <dbReference type="ARBA" id="ARBA00004196"/>
    </source>
</evidence>
<dbReference type="GO" id="GO:0030246">
    <property type="term" value="F:carbohydrate binding"/>
    <property type="evidence" value="ECO:0007669"/>
    <property type="project" value="UniProtKB-ARBA"/>
</dbReference>
<feature type="domain" description="Periplasmic binding protein" evidence="5">
    <location>
        <begin position="34"/>
        <end position="286"/>
    </location>
</feature>
<gene>
    <name evidence="6" type="ORF">SAMN05660472_02483</name>
</gene>
<protein>
    <submittedName>
        <fullName evidence="6">Ribose-binding protein</fullName>
    </submittedName>
</protein>
<comment type="similarity">
    <text evidence="2">Belongs to the bacterial solute-binding protein 2 family.</text>
</comment>
<dbReference type="Gene3D" id="3.40.50.2300">
    <property type="match status" value="2"/>
</dbReference>
<dbReference type="NCBIfam" id="NF007936">
    <property type="entry name" value="PRK10653.1"/>
    <property type="match status" value="1"/>
</dbReference>
<keyword evidence="7" id="KW-1185">Reference proteome</keyword>
<dbReference type="PANTHER" id="PTHR46847">
    <property type="entry name" value="D-ALLOSE-BINDING PERIPLASMIC PROTEIN-RELATED"/>
    <property type="match status" value="1"/>
</dbReference>